<keyword evidence="2" id="KW-1185">Reference proteome</keyword>
<protein>
    <submittedName>
        <fullName evidence="1">Uncharacterized protein</fullName>
    </submittedName>
</protein>
<dbReference type="EMBL" id="CH476638">
    <property type="protein sequence ID" value="EDN95571.1"/>
    <property type="molecule type" value="Genomic_DNA"/>
</dbReference>
<accession>A7F1H9</accession>
<dbReference type="RefSeq" id="XP_001587457.1">
    <property type="nucleotide sequence ID" value="XM_001587407.1"/>
</dbReference>
<evidence type="ECO:0000313" key="2">
    <source>
        <dbReference type="Proteomes" id="UP000001312"/>
    </source>
</evidence>
<reference evidence="2" key="1">
    <citation type="journal article" date="2011" name="PLoS Genet.">
        <title>Genomic analysis of the necrotrophic fungal pathogens Sclerotinia sclerotiorum and Botrytis cinerea.</title>
        <authorList>
            <person name="Amselem J."/>
            <person name="Cuomo C.A."/>
            <person name="van Kan J.A."/>
            <person name="Viaud M."/>
            <person name="Benito E.P."/>
            <person name="Couloux A."/>
            <person name="Coutinho P.M."/>
            <person name="de Vries R.P."/>
            <person name="Dyer P.S."/>
            <person name="Fillinger S."/>
            <person name="Fournier E."/>
            <person name="Gout L."/>
            <person name="Hahn M."/>
            <person name="Kohn L."/>
            <person name="Lapalu N."/>
            <person name="Plummer K.M."/>
            <person name="Pradier J.M."/>
            <person name="Quevillon E."/>
            <person name="Sharon A."/>
            <person name="Simon A."/>
            <person name="ten Have A."/>
            <person name="Tudzynski B."/>
            <person name="Tudzynski P."/>
            <person name="Wincker P."/>
            <person name="Andrew M."/>
            <person name="Anthouard V."/>
            <person name="Beever R.E."/>
            <person name="Beffa R."/>
            <person name="Benoit I."/>
            <person name="Bouzid O."/>
            <person name="Brault B."/>
            <person name="Chen Z."/>
            <person name="Choquer M."/>
            <person name="Collemare J."/>
            <person name="Cotton P."/>
            <person name="Danchin E.G."/>
            <person name="Da Silva C."/>
            <person name="Gautier A."/>
            <person name="Giraud C."/>
            <person name="Giraud T."/>
            <person name="Gonzalez C."/>
            <person name="Grossetete S."/>
            <person name="Guldener U."/>
            <person name="Henrissat B."/>
            <person name="Howlett B.J."/>
            <person name="Kodira C."/>
            <person name="Kretschmer M."/>
            <person name="Lappartient A."/>
            <person name="Leroch M."/>
            <person name="Levis C."/>
            <person name="Mauceli E."/>
            <person name="Neuveglise C."/>
            <person name="Oeser B."/>
            <person name="Pearson M."/>
            <person name="Poulain J."/>
            <person name="Poussereau N."/>
            <person name="Quesneville H."/>
            <person name="Rascle C."/>
            <person name="Schumacher J."/>
            <person name="Segurens B."/>
            <person name="Sexton A."/>
            <person name="Silva E."/>
            <person name="Sirven C."/>
            <person name="Soanes D.M."/>
            <person name="Talbot N.J."/>
            <person name="Templeton M."/>
            <person name="Yandava C."/>
            <person name="Yarden O."/>
            <person name="Zeng Q."/>
            <person name="Rollins J.A."/>
            <person name="Lebrun M.H."/>
            <person name="Dickman M."/>
        </authorList>
    </citation>
    <scope>NUCLEOTIDE SEQUENCE [LARGE SCALE GENOMIC DNA]</scope>
    <source>
        <strain evidence="2">ATCC 18683 / 1980 / Ss-1</strain>
    </source>
</reference>
<proteinExistence type="predicted"/>
<evidence type="ECO:0000313" key="1">
    <source>
        <dbReference type="EMBL" id="EDN95571.1"/>
    </source>
</evidence>
<gene>
    <name evidence="1" type="ORF">SS1G_11449</name>
</gene>
<organism evidence="1 2">
    <name type="scientific">Sclerotinia sclerotiorum (strain ATCC 18683 / 1980 / Ss-1)</name>
    <name type="common">White mold</name>
    <name type="synonym">Whetzelinia sclerotiorum</name>
    <dbReference type="NCBI Taxonomy" id="665079"/>
    <lineage>
        <taxon>Eukaryota</taxon>
        <taxon>Fungi</taxon>
        <taxon>Dikarya</taxon>
        <taxon>Ascomycota</taxon>
        <taxon>Pezizomycotina</taxon>
        <taxon>Leotiomycetes</taxon>
        <taxon>Helotiales</taxon>
        <taxon>Sclerotiniaceae</taxon>
        <taxon>Sclerotinia</taxon>
    </lineage>
</organism>
<dbReference type="GeneID" id="5483717"/>
<dbReference type="AlphaFoldDB" id="A7F1H9"/>
<dbReference type="Proteomes" id="UP000001312">
    <property type="component" value="Unassembled WGS sequence"/>
</dbReference>
<sequence length="94" mass="10467">MGRDTVRVGDNVFEDAMLRVYELDVGFFGAISCRDRYCKISGTGCLIQVQMGVTRDVVKRWGAWDCLLLPSAMTTSTRTHNNVSSKNVPHDPTV</sequence>
<name>A7F1H9_SCLS1</name>
<dbReference type="KEGG" id="ssl:SS1G_11449"/>
<dbReference type="InParanoid" id="A7F1H9"/>